<dbReference type="SMART" id="SM00342">
    <property type="entry name" value="HTH_ARAC"/>
    <property type="match status" value="1"/>
</dbReference>
<keyword evidence="3" id="KW-0472">Membrane</keyword>
<keyword evidence="1" id="KW-0238">DNA-binding</keyword>
<keyword evidence="3" id="KW-1133">Transmembrane helix</keyword>
<dbReference type="Pfam" id="PF12833">
    <property type="entry name" value="HTH_18"/>
    <property type="match status" value="1"/>
</dbReference>
<dbReference type="PANTHER" id="PTHR43280:SF2">
    <property type="entry name" value="HTH-TYPE TRANSCRIPTIONAL REGULATOR EXSA"/>
    <property type="match status" value="1"/>
</dbReference>
<evidence type="ECO:0000256" key="2">
    <source>
        <dbReference type="SAM" id="MobiDB-lite"/>
    </source>
</evidence>
<comment type="caution">
    <text evidence="5">The sequence shown here is derived from an EMBL/GenBank/DDBJ whole genome shotgun (WGS) entry which is preliminary data.</text>
</comment>
<evidence type="ECO:0000313" key="5">
    <source>
        <dbReference type="EMBL" id="MDM7861673.1"/>
    </source>
</evidence>
<feature type="transmembrane region" description="Helical" evidence="3">
    <location>
        <begin position="136"/>
        <end position="157"/>
    </location>
</feature>
<dbReference type="EMBL" id="JAUCBP010000012">
    <property type="protein sequence ID" value="MDM7861673.1"/>
    <property type="molecule type" value="Genomic_DNA"/>
</dbReference>
<keyword evidence="3" id="KW-0812">Transmembrane</keyword>
<evidence type="ECO:0000313" key="6">
    <source>
        <dbReference type="Proteomes" id="UP001234343"/>
    </source>
</evidence>
<feature type="transmembrane region" description="Helical" evidence="3">
    <location>
        <begin position="60"/>
        <end position="84"/>
    </location>
</feature>
<dbReference type="Gene3D" id="1.10.10.60">
    <property type="entry name" value="Homeodomain-like"/>
    <property type="match status" value="1"/>
</dbReference>
<feature type="domain" description="HTH araC/xylS-type" evidence="4">
    <location>
        <begin position="259"/>
        <end position="354"/>
    </location>
</feature>
<reference evidence="5 6" key="1">
    <citation type="submission" date="2023-06" db="EMBL/GenBank/DDBJ databases">
        <title>Alteromonas sp. ASW11-36 isolated from intertidal sand.</title>
        <authorList>
            <person name="Li Y."/>
        </authorList>
    </citation>
    <scope>NUCLEOTIDE SEQUENCE [LARGE SCALE GENOMIC DNA]</scope>
    <source>
        <strain evidence="5 6">ASW11-36</strain>
    </source>
</reference>
<evidence type="ECO:0000256" key="1">
    <source>
        <dbReference type="ARBA" id="ARBA00023125"/>
    </source>
</evidence>
<evidence type="ECO:0000256" key="3">
    <source>
        <dbReference type="SAM" id="Phobius"/>
    </source>
</evidence>
<name>A0ABT7SZQ7_9ALTE</name>
<feature type="transmembrane region" description="Helical" evidence="3">
    <location>
        <begin position="6"/>
        <end position="24"/>
    </location>
</feature>
<feature type="region of interest" description="Disordered" evidence="2">
    <location>
        <begin position="365"/>
        <end position="393"/>
    </location>
</feature>
<dbReference type="InterPro" id="IPR018060">
    <property type="entry name" value="HTH_AraC"/>
</dbReference>
<keyword evidence="6" id="KW-1185">Reference proteome</keyword>
<protein>
    <submittedName>
        <fullName evidence="5">Helix-turn-helix domain-containing protein</fullName>
    </submittedName>
</protein>
<sequence>MAELLEFITFILFGLWAALMVFAWVRFERLPHGKLLYIFAWCWPFMLFEDLLRLTGNIPWLTPLVGAFYFVPVLLMVGIVLMVYPRLMAKPLRWRSAMWAGVGIIVVCQIPILILSNSDKLLLLTQQPNGQPLANLPIYLAYWLSGLFILAMGVKLVEVMQVYQRTLSEQVVDVSYYQVPAIVGLTATLVGIGFAAIILTTIVAFDFIQFGYWQTTIHFSYAAVFLLVLILLLEKRRYSPMPFDLERLDSRQGDERILREVLARAEKTMIDRKAYKVIGLRIKQLADAAEVDPTNLAVASHRLLNRNFRAFVYHYRLEYAKKVLMRSDTKVSSVARRLGFHSEKFLSDMFVKYIEVMGVKNSSEFDDPLDGPLDNPFTDPTPNIRAPDTAAKE</sequence>
<dbReference type="PANTHER" id="PTHR43280">
    <property type="entry name" value="ARAC-FAMILY TRANSCRIPTIONAL REGULATOR"/>
    <property type="match status" value="1"/>
</dbReference>
<accession>A0ABT7SZQ7</accession>
<dbReference type="RefSeq" id="WP_289366317.1">
    <property type="nucleotide sequence ID" value="NZ_JAUCBP010000012.1"/>
</dbReference>
<dbReference type="PROSITE" id="PS01124">
    <property type="entry name" value="HTH_ARAC_FAMILY_2"/>
    <property type="match status" value="1"/>
</dbReference>
<feature type="transmembrane region" description="Helical" evidence="3">
    <location>
        <begin position="36"/>
        <end position="54"/>
    </location>
</feature>
<feature type="transmembrane region" description="Helical" evidence="3">
    <location>
        <begin position="177"/>
        <end position="205"/>
    </location>
</feature>
<organism evidence="5 6">
    <name type="scientific">Alteromonas arenosi</name>
    <dbReference type="NCBI Taxonomy" id="3055817"/>
    <lineage>
        <taxon>Bacteria</taxon>
        <taxon>Pseudomonadati</taxon>
        <taxon>Pseudomonadota</taxon>
        <taxon>Gammaproteobacteria</taxon>
        <taxon>Alteromonadales</taxon>
        <taxon>Alteromonadaceae</taxon>
        <taxon>Alteromonas/Salinimonas group</taxon>
        <taxon>Alteromonas</taxon>
    </lineage>
</organism>
<evidence type="ECO:0000259" key="4">
    <source>
        <dbReference type="PROSITE" id="PS01124"/>
    </source>
</evidence>
<proteinExistence type="predicted"/>
<dbReference type="Proteomes" id="UP001234343">
    <property type="component" value="Unassembled WGS sequence"/>
</dbReference>
<feature type="transmembrane region" description="Helical" evidence="3">
    <location>
        <begin position="211"/>
        <end position="233"/>
    </location>
</feature>
<feature type="transmembrane region" description="Helical" evidence="3">
    <location>
        <begin position="96"/>
        <end position="116"/>
    </location>
</feature>
<gene>
    <name evidence="5" type="ORF">QTP81_13815</name>
</gene>